<reference evidence="3" key="2">
    <citation type="submission" date="2023-01" db="EMBL/GenBank/DDBJ databases">
        <authorList>
            <person name="Sun Q."/>
            <person name="Evtushenko L."/>
        </authorList>
    </citation>
    <scope>NUCLEOTIDE SEQUENCE</scope>
    <source>
        <strain evidence="3">VKM B-1513</strain>
    </source>
</reference>
<evidence type="ECO:0000256" key="2">
    <source>
        <dbReference type="SAM" id="SignalP"/>
    </source>
</evidence>
<feature type="signal peptide" evidence="2">
    <location>
        <begin position="1"/>
        <end position="26"/>
    </location>
</feature>
<evidence type="ECO:0000313" key="3">
    <source>
        <dbReference type="EMBL" id="GLK53795.1"/>
    </source>
</evidence>
<feature type="compositionally biased region" description="Low complexity" evidence="1">
    <location>
        <begin position="171"/>
        <end position="183"/>
    </location>
</feature>
<dbReference type="RefSeq" id="WP_271188135.1">
    <property type="nucleotide sequence ID" value="NZ_BSFE01000014.1"/>
</dbReference>
<evidence type="ECO:0000313" key="4">
    <source>
        <dbReference type="Proteomes" id="UP001143486"/>
    </source>
</evidence>
<accession>A0A9W6IR37</accession>
<keyword evidence="4" id="KW-1185">Reference proteome</keyword>
<dbReference type="AlphaFoldDB" id="A0A9W6IR37"/>
<sequence length="183" mass="19336">MPRTSSRSIAAAALAALLSLPGLVSAQTVPAVDGVRGVPLASGDVCGLQFYRAYRSGPLLAKVEGGRQGHYTLTLWRRGPGNAVLAELAGDYDSRGRPEAVLAESQLERHFIQMRAPGPQMGSSQVDPSRIAAQLDVYDARGRRICSSRRVDAIGIGALRPAPSARPGLSAPAPVRQPAARRY</sequence>
<organism evidence="3 4">
    <name type="scientific">Maricaulis virginensis</name>
    <dbReference type="NCBI Taxonomy" id="144022"/>
    <lineage>
        <taxon>Bacteria</taxon>
        <taxon>Pseudomonadati</taxon>
        <taxon>Pseudomonadota</taxon>
        <taxon>Alphaproteobacteria</taxon>
        <taxon>Maricaulales</taxon>
        <taxon>Maricaulaceae</taxon>
        <taxon>Maricaulis</taxon>
    </lineage>
</organism>
<comment type="caution">
    <text evidence="3">The sequence shown here is derived from an EMBL/GenBank/DDBJ whole genome shotgun (WGS) entry which is preliminary data.</text>
</comment>
<proteinExistence type="predicted"/>
<name>A0A9W6IR37_9PROT</name>
<gene>
    <name evidence="3" type="ORF">GCM10017621_33030</name>
</gene>
<dbReference type="Proteomes" id="UP001143486">
    <property type="component" value="Unassembled WGS sequence"/>
</dbReference>
<feature type="region of interest" description="Disordered" evidence="1">
    <location>
        <begin position="162"/>
        <end position="183"/>
    </location>
</feature>
<keyword evidence="2" id="KW-0732">Signal</keyword>
<feature type="chain" id="PRO_5040772730" evidence="2">
    <location>
        <begin position="27"/>
        <end position="183"/>
    </location>
</feature>
<protein>
    <submittedName>
        <fullName evidence="3">Uncharacterized protein</fullName>
    </submittedName>
</protein>
<dbReference type="EMBL" id="BSFE01000014">
    <property type="protein sequence ID" value="GLK53795.1"/>
    <property type="molecule type" value="Genomic_DNA"/>
</dbReference>
<evidence type="ECO:0000256" key="1">
    <source>
        <dbReference type="SAM" id="MobiDB-lite"/>
    </source>
</evidence>
<reference evidence="3" key="1">
    <citation type="journal article" date="2014" name="Int. J. Syst. Evol. Microbiol.">
        <title>Complete genome sequence of Corynebacterium casei LMG S-19264T (=DSM 44701T), isolated from a smear-ripened cheese.</title>
        <authorList>
            <consortium name="US DOE Joint Genome Institute (JGI-PGF)"/>
            <person name="Walter F."/>
            <person name="Albersmeier A."/>
            <person name="Kalinowski J."/>
            <person name="Ruckert C."/>
        </authorList>
    </citation>
    <scope>NUCLEOTIDE SEQUENCE</scope>
    <source>
        <strain evidence="3">VKM B-1513</strain>
    </source>
</reference>